<dbReference type="GO" id="GO:0030060">
    <property type="term" value="F:L-malate dehydrogenase (NAD+) activity"/>
    <property type="evidence" value="ECO:0007669"/>
    <property type="project" value="UniProtKB-EC"/>
</dbReference>
<dbReference type="AlphaFoldDB" id="A0A0B3SJX4"/>
<dbReference type="EMBL" id="JSUQ01000021">
    <property type="protein sequence ID" value="KHQ50859.1"/>
    <property type="molecule type" value="Genomic_DNA"/>
</dbReference>
<dbReference type="InterPro" id="IPR036111">
    <property type="entry name" value="Mal/L-sulfo/L-lacto_DH-like_sf"/>
</dbReference>
<dbReference type="PATRIC" id="fig|1515334.3.peg.4595"/>
<gene>
    <name evidence="3" type="ORF">OA50_04571</name>
</gene>
<dbReference type="Pfam" id="PF02615">
    <property type="entry name" value="Ldh_2"/>
    <property type="match status" value="1"/>
</dbReference>
<keyword evidence="2 3" id="KW-0560">Oxidoreductase</keyword>
<dbReference type="InterPro" id="IPR043143">
    <property type="entry name" value="Mal/L-sulf/L-lact_DH-like_NADP"/>
</dbReference>
<dbReference type="SUPFAM" id="SSF89733">
    <property type="entry name" value="L-sulfolactate dehydrogenase-like"/>
    <property type="match status" value="1"/>
</dbReference>
<keyword evidence="4" id="KW-1185">Reference proteome</keyword>
<organism evidence="3 4">
    <name type="scientific">Mameliella alba</name>
    <dbReference type="NCBI Taxonomy" id="561184"/>
    <lineage>
        <taxon>Bacteria</taxon>
        <taxon>Pseudomonadati</taxon>
        <taxon>Pseudomonadota</taxon>
        <taxon>Alphaproteobacteria</taxon>
        <taxon>Rhodobacterales</taxon>
        <taxon>Roseobacteraceae</taxon>
        <taxon>Mameliella</taxon>
    </lineage>
</organism>
<name>A0A0B3SJX4_9RHOB</name>
<evidence type="ECO:0000313" key="3">
    <source>
        <dbReference type="EMBL" id="KHQ50859.1"/>
    </source>
</evidence>
<comment type="caution">
    <text evidence="3">The sequence shown here is derived from an EMBL/GenBank/DDBJ whole genome shotgun (WGS) entry which is preliminary data.</text>
</comment>
<dbReference type="RefSeq" id="WP_043145443.1">
    <property type="nucleotide sequence ID" value="NZ_JSUQ01000021.1"/>
</dbReference>
<dbReference type="InterPro" id="IPR043144">
    <property type="entry name" value="Mal/L-sulf/L-lact_DH-like_ah"/>
</dbReference>
<dbReference type="PANTHER" id="PTHR11091:SF0">
    <property type="entry name" value="MALATE DEHYDROGENASE"/>
    <property type="match status" value="1"/>
</dbReference>
<dbReference type="InterPro" id="IPR003767">
    <property type="entry name" value="Malate/L-lactate_DH-like"/>
</dbReference>
<comment type="similarity">
    <text evidence="1">Belongs to the LDH2/MDH2 oxidoreductase family.</text>
</comment>
<protein>
    <submittedName>
        <fullName evidence="3">Malate dehydrogenase</fullName>
        <ecNumber evidence="3">1.1.1.37</ecNumber>
    </submittedName>
</protein>
<dbReference type="Gene3D" id="3.30.1370.60">
    <property type="entry name" value="Hypothetical oxidoreductase yiak, domain 2"/>
    <property type="match status" value="1"/>
</dbReference>
<evidence type="ECO:0000256" key="1">
    <source>
        <dbReference type="ARBA" id="ARBA00006056"/>
    </source>
</evidence>
<reference evidence="3 4" key="1">
    <citation type="submission" date="2014-10" db="EMBL/GenBank/DDBJ databases">
        <title>Genome sequence of Ponticoccus sp. strain UMTAT08 isolated from clonal culture of toxic dinoflagellate Alexandrium tamiyavanichii.</title>
        <authorList>
            <person name="Gan H.Y."/>
            <person name="Muhd D.-D."/>
            <person name="Mohd Noor M.E."/>
            <person name="Yeong Y.S."/>
            <person name="Usup G."/>
        </authorList>
    </citation>
    <scope>NUCLEOTIDE SEQUENCE [LARGE SCALE GENOMIC DNA]</scope>
    <source>
        <strain evidence="3 4">UMTAT08</strain>
    </source>
</reference>
<proteinExistence type="inferred from homology"/>
<sequence length="350" mass="36965">MQRFARDDLFDLAHSLLTGGGLDPEKARVVADLLIRTDELGVTTHGISMVSYYLPELASGRMTSDGRHEVVTDRGATQVWDGNYLPGHWVMTHALDAAMARARDTGIAAIAIRRSHHIGCLSTLTRIAALQGQICYIATSDPSGQWVAPYGGVEPLLTPNPWAIGYPGGDHPVLIDTCASITTVSKVREHINSGTQFAHPWMLDAEGNATTDPNVVNATPKGSILPVGGMDHGHKGFAMSLMVEMLTQGLSGHGRVEAPDRWGANVFLQVMDPAAFAGAGAFEAQVDHLNAACRDSTPVPGRGPVRIPGDRAASAMAAAETQGIALPDEVLTRIRNCAQTAGLGFPAALA</sequence>
<dbReference type="Gene3D" id="1.10.1530.10">
    <property type="match status" value="1"/>
</dbReference>
<evidence type="ECO:0000256" key="2">
    <source>
        <dbReference type="ARBA" id="ARBA00023002"/>
    </source>
</evidence>
<dbReference type="PANTHER" id="PTHR11091">
    <property type="entry name" value="OXIDOREDUCTASE-RELATED"/>
    <property type="match status" value="1"/>
</dbReference>
<dbReference type="STRING" id="561184.SAMN05216376_10418"/>
<dbReference type="EC" id="1.1.1.37" evidence="3"/>
<accession>A0A0B3SJX4</accession>
<evidence type="ECO:0000313" key="4">
    <source>
        <dbReference type="Proteomes" id="UP000030960"/>
    </source>
</evidence>
<dbReference type="Proteomes" id="UP000030960">
    <property type="component" value="Unassembled WGS sequence"/>
</dbReference>